<feature type="transmembrane region" description="Helical" evidence="12">
    <location>
        <begin position="809"/>
        <end position="827"/>
    </location>
</feature>
<keyword evidence="8 10" id="KW-0675">Receptor</keyword>
<dbReference type="RefSeq" id="XP_027200753.1">
    <property type="nucleotide sequence ID" value="XM_027344952.1"/>
</dbReference>
<sequence length="886" mass="99988">MTTMMKRSRLVKFSSSLPPTIFNIMAALLFTLIAAAQTTATTTTTDRFTNYAYDDNDNDDDYYHQQSSIIDDAINQSTSIDDSHSFGPTTSHDHHQITNQITDQTQQISLRYSFWLTIFIAVCIALCSIITIAGNALVLVAFCVERSIRQPSNYFICSLAVSDLFIGVISMPFYAVYELMGRWDLGAIPCDLWLATDHTVCLVSIYTVLSITIDRYCSVKIAAKYRSWRTKRKVLWLIAVTWIVPFLVFFTSIMGWEYFTGKRELSPGECAVQFLKNAVFNTSLIIGYFYVTIVILIVLYMGIYRTASEMARKSDAKQKKIQQSLAPIVVHQDTGGGGGSDNRNQRTSKPSKKAAKQMFILLTQPNHSPETTQSQSDSAVDQTQTQKPDQQISRDEITMTTTSSNTSSNETKPVSTSVGGKLIKTCDCHHGGSTKKKLRQRSSHHSLDEFDDEYDYDEEFDYEEEERSSSPTFESDESDNLSINRNQQQQQQPQPRRARRKKLKSFLGKNMPIESIAPFSSLAMPAAVSSDNKASAESVKPRKLSRNFVNPFHAHHPHHLSPTVSRPYRNHHHHLYPSQLTSFQQTPDLCKGPLIPRSPIVSNSDNNTTATTTNNNHQFRRLVELSRKKEHKESLTTTDQTTNDNDAKIDLTLSSSTTASLEPTHTLIVTASGGTQSTMVTTTAAISLRRAGEFPPLASMTNNGSSPNEHTHLLLHQTGQQQPTKAKSEPAQPSTKLRTEGDPEPPSASDRPGRFRRAKRTKNSLTKKQPSAITITTNVKSHRRYHHNHHHQREQQRQKSKSENRARKALRTISFILGAFILCWTPYHIVALVEGFCSGCINHHFFYFTYFLCYANSPLNPFCYAMMNQQFKKTFIRILSGDLHRT</sequence>
<dbReference type="InParanoid" id="A0A6P6Y5S7"/>
<keyword evidence="4 10" id="KW-0812">Transmembrane</keyword>
<feature type="compositionally biased region" description="Polar residues" evidence="11">
    <location>
        <begin position="363"/>
        <end position="391"/>
    </location>
</feature>
<dbReference type="Gene3D" id="1.20.1070.10">
    <property type="entry name" value="Rhodopsin 7-helix transmembrane proteins"/>
    <property type="match status" value="2"/>
</dbReference>
<dbReference type="PRINTS" id="PR00237">
    <property type="entry name" value="GPCRRHODOPSN"/>
</dbReference>
<keyword evidence="6 10" id="KW-0297">G-protein coupled receptor</keyword>
<dbReference type="InterPro" id="IPR017452">
    <property type="entry name" value="GPCR_Rhodpsn_7TM"/>
</dbReference>
<feature type="transmembrane region" description="Helical" evidence="12">
    <location>
        <begin position="234"/>
        <end position="259"/>
    </location>
</feature>
<feature type="compositionally biased region" description="Polar residues" evidence="11">
    <location>
        <begin position="763"/>
        <end position="779"/>
    </location>
</feature>
<keyword evidence="7 12" id="KW-0472">Membrane</keyword>
<evidence type="ECO:0000256" key="1">
    <source>
        <dbReference type="ARBA" id="ARBA00004651"/>
    </source>
</evidence>
<feature type="region of interest" description="Disordered" evidence="11">
    <location>
        <begin position="628"/>
        <end position="648"/>
    </location>
</feature>
<dbReference type="FunCoup" id="A0A6P6Y5S7">
    <property type="interactions" value="63"/>
</dbReference>
<dbReference type="OMA" id="GDLRYMD"/>
<feature type="compositionally biased region" description="Low complexity" evidence="11">
    <location>
        <begin position="400"/>
        <end position="409"/>
    </location>
</feature>
<dbReference type="GO" id="GO:0045202">
    <property type="term" value="C:synapse"/>
    <property type="evidence" value="ECO:0007669"/>
    <property type="project" value="TreeGrafter"/>
</dbReference>
<name>A0A6P6Y5S7_DERPT</name>
<evidence type="ECO:0000256" key="7">
    <source>
        <dbReference type="ARBA" id="ARBA00023136"/>
    </source>
</evidence>
<dbReference type="PROSITE" id="PS50262">
    <property type="entry name" value="G_PROTEIN_RECEP_F1_2"/>
    <property type="match status" value="1"/>
</dbReference>
<dbReference type="PROSITE" id="PS00237">
    <property type="entry name" value="G_PROTEIN_RECEP_F1_1"/>
    <property type="match status" value="1"/>
</dbReference>
<feature type="compositionally biased region" description="Basic residues" evidence="11">
    <location>
        <begin position="780"/>
        <end position="792"/>
    </location>
</feature>
<dbReference type="PANTHER" id="PTHR24247">
    <property type="entry name" value="5-HYDROXYTRYPTAMINE RECEPTOR"/>
    <property type="match status" value="1"/>
</dbReference>
<dbReference type="GO" id="GO:0004993">
    <property type="term" value="F:G protein-coupled serotonin receptor activity"/>
    <property type="evidence" value="ECO:0007669"/>
    <property type="project" value="TreeGrafter"/>
</dbReference>
<keyword evidence="9 10" id="KW-0807">Transducer</keyword>
<dbReference type="FunFam" id="1.20.1070.10:FF:000221">
    <property type="entry name" value="Muscarinic acetylcholine receptor gar-2"/>
    <property type="match status" value="1"/>
</dbReference>
<evidence type="ECO:0000256" key="4">
    <source>
        <dbReference type="ARBA" id="ARBA00022692"/>
    </source>
</evidence>
<evidence type="ECO:0000256" key="11">
    <source>
        <dbReference type="SAM" id="MobiDB-lite"/>
    </source>
</evidence>
<comment type="similarity">
    <text evidence="2 10">Belongs to the G-protein coupled receptor 1 family.</text>
</comment>
<feature type="region of interest" description="Disordered" evidence="11">
    <location>
        <begin position="598"/>
        <end position="617"/>
    </location>
</feature>
<feature type="transmembrane region" description="Helical" evidence="12">
    <location>
        <begin position="114"/>
        <end position="142"/>
    </location>
</feature>
<evidence type="ECO:0000256" key="3">
    <source>
        <dbReference type="ARBA" id="ARBA00022475"/>
    </source>
</evidence>
<reference evidence="15" key="1">
    <citation type="submission" date="2025-08" db="UniProtKB">
        <authorList>
            <consortium name="RefSeq"/>
        </authorList>
    </citation>
    <scope>IDENTIFICATION</scope>
    <source>
        <strain evidence="15">Airmid</strain>
    </source>
</reference>
<evidence type="ECO:0000256" key="5">
    <source>
        <dbReference type="ARBA" id="ARBA00022989"/>
    </source>
</evidence>
<feature type="compositionally biased region" description="Acidic residues" evidence="11">
    <location>
        <begin position="449"/>
        <end position="466"/>
    </location>
</feature>
<feature type="domain" description="G-protein coupled receptors family 1 profile" evidence="13">
    <location>
        <begin position="134"/>
        <end position="864"/>
    </location>
</feature>
<evidence type="ECO:0000256" key="9">
    <source>
        <dbReference type="ARBA" id="ARBA00023224"/>
    </source>
</evidence>
<dbReference type="Pfam" id="PF00001">
    <property type="entry name" value="7tm_1"/>
    <property type="match status" value="2"/>
</dbReference>
<evidence type="ECO:0000256" key="8">
    <source>
        <dbReference type="ARBA" id="ARBA00023170"/>
    </source>
</evidence>
<dbReference type="GO" id="GO:0007187">
    <property type="term" value="P:G protein-coupled receptor signaling pathway, coupled to cyclic nucleotide second messenger"/>
    <property type="evidence" value="ECO:0007669"/>
    <property type="project" value="TreeGrafter"/>
</dbReference>
<dbReference type="Proteomes" id="UP000515146">
    <property type="component" value="Unplaced"/>
</dbReference>
<evidence type="ECO:0000256" key="2">
    <source>
        <dbReference type="ARBA" id="ARBA00010663"/>
    </source>
</evidence>
<accession>A0A6P6Y5S7</accession>
<feature type="transmembrane region" description="Helical" evidence="12">
    <location>
        <begin position="192"/>
        <end position="213"/>
    </location>
</feature>
<feature type="compositionally biased region" description="Basic residues" evidence="11">
    <location>
        <begin position="432"/>
        <end position="444"/>
    </location>
</feature>
<comment type="subcellular location">
    <subcellularLocation>
        <location evidence="1">Cell membrane</location>
        <topology evidence="1">Multi-pass membrane protein</topology>
    </subcellularLocation>
</comment>
<feature type="transmembrane region" description="Helical" evidence="12">
    <location>
        <begin position="279"/>
        <end position="303"/>
    </location>
</feature>
<dbReference type="SMART" id="SM01381">
    <property type="entry name" value="7TM_GPCR_Srsx"/>
    <property type="match status" value="1"/>
</dbReference>
<dbReference type="InterPro" id="IPR000276">
    <property type="entry name" value="GPCR_Rhodpsn"/>
</dbReference>
<evidence type="ECO:0000313" key="14">
    <source>
        <dbReference type="Proteomes" id="UP000515146"/>
    </source>
</evidence>
<proteinExistence type="inferred from homology"/>
<dbReference type="KEGG" id="dpte:113794812"/>
<dbReference type="OrthoDB" id="10071887at2759"/>
<evidence type="ECO:0000256" key="10">
    <source>
        <dbReference type="RuleBase" id="RU000688"/>
    </source>
</evidence>
<feature type="transmembrane region" description="Helical" evidence="12">
    <location>
        <begin position="847"/>
        <end position="867"/>
    </location>
</feature>
<evidence type="ECO:0000256" key="6">
    <source>
        <dbReference type="ARBA" id="ARBA00023040"/>
    </source>
</evidence>
<feature type="transmembrane region" description="Helical" evidence="12">
    <location>
        <begin position="154"/>
        <end position="177"/>
    </location>
</feature>
<keyword evidence="5 12" id="KW-1133">Transmembrane helix</keyword>
<gene>
    <name evidence="15" type="primary">LOC113794812</name>
</gene>
<dbReference type="GO" id="GO:0005886">
    <property type="term" value="C:plasma membrane"/>
    <property type="evidence" value="ECO:0007669"/>
    <property type="project" value="UniProtKB-SubCell"/>
</dbReference>
<dbReference type="PANTHER" id="PTHR24247:SF191">
    <property type="entry name" value="MUSCARINIC ACETYLCHOLINE RECEPTOR, B-TYPE, ISOFORM A"/>
    <property type="match status" value="1"/>
</dbReference>
<feature type="compositionally biased region" description="Basic and acidic residues" evidence="11">
    <location>
        <begin position="793"/>
        <end position="805"/>
    </location>
</feature>
<keyword evidence="3" id="KW-1003">Cell membrane</keyword>
<evidence type="ECO:0000259" key="13">
    <source>
        <dbReference type="PROSITE" id="PS50262"/>
    </source>
</evidence>
<feature type="region of interest" description="Disordered" evidence="11">
    <location>
        <begin position="330"/>
        <end position="509"/>
    </location>
</feature>
<dbReference type="AlphaFoldDB" id="A0A6P6Y5S7"/>
<dbReference type="GO" id="GO:0016907">
    <property type="term" value="F:G protein-coupled acetylcholine receptor activity"/>
    <property type="evidence" value="ECO:0007669"/>
    <property type="project" value="TreeGrafter"/>
</dbReference>
<keyword evidence="14" id="KW-1185">Reference proteome</keyword>
<protein>
    <submittedName>
        <fullName evidence="15">Probable muscarinic acetylcholine receptor gar-1 isoform X1</fullName>
    </submittedName>
</protein>
<dbReference type="GO" id="GO:0007197">
    <property type="term" value="P:adenylate cyclase-inhibiting G protein-coupled acetylcholine receptor signaling pathway"/>
    <property type="evidence" value="ECO:0007669"/>
    <property type="project" value="TreeGrafter"/>
</dbReference>
<feature type="compositionally biased region" description="Low complexity" evidence="11">
    <location>
        <begin position="484"/>
        <end position="495"/>
    </location>
</feature>
<organism evidence="14 15">
    <name type="scientific">Dermatophagoides pteronyssinus</name>
    <name type="common">European house dust mite</name>
    <dbReference type="NCBI Taxonomy" id="6956"/>
    <lineage>
        <taxon>Eukaryota</taxon>
        <taxon>Metazoa</taxon>
        <taxon>Ecdysozoa</taxon>
        <taxon>Arthropoda</taxon>
        <taxon>Chelicerata</taxon>
        <taxon>Arachnida</taxon>
        <taxon>Acari</taxon>
        <taxon>Acariformes</taxon>
        <taxon>Sarcoptiformes</taxon>
        <taxon>Astigmata</taxon>
        <taxon>Psoroptidia</taxon>
        <taxon>Analgoidea</taxon>
        <taxon>Pyroglyphidae</taxon>
        <taxon>Dermatophagoidinae</taxon>
        <taxon>Dermatophagoides</taxon>
    </lineage>
</organism>
<evidence type="ECO:0000313" key="15">
    <source>
        <dbReference type="RefSeq" id="XP_027200753.1"/>
    </source>
</evidence>
<dbReference type="GO" id="GO:0030425">
    <property type="term" value="C:dendrite"/>
    <property type="evidence" value="ECO:0007669"/>
    <property type="project" value="TreeGrafter"/>
</dbReference>
<feature type="region of interest" description="Disordered" evidence="11">
    <location>
        <begin position="717"/>
        <end position="805"/>
    </location>
</feature>
<dbReference type="SUPFAM" id="SSF81321">
    <property type="entry name" value="Family A G protein-coupled receptor-like"/>
    <property type="match status" value="2"/>
</dbReference>
<evidence type="ECO:0000256" key="12">
    <source>
        <dbReference type="SAM" id="Phobius"/>
    </source>
</evidence>
<feature type="compositionally biased region" description="Low complexity" evidence="11">
    <location>
        <begin position="606"/>
        <end position="616"/>
    </location>
</feature>